<dbReference type="InParanoid" id="A0A0C3CVF5"/>
<accession>A0A0C3CVF5</accession>
<evidence type="ECO:0000313" key="1">
    <source>
        <dbReference type="EMBL" id="KIM93667.1"/>
    </source>
</evidence>
<dbReference type="InterPro" id="IPR006175">
    <property type="entry name" value="YjgF/YER057c/UK114"/>
</dbReference>
<dbReference type="Pfam" id="PF01042">
    <property type="entry name" value="Ribonuc_L-PSP"/>
    <property type="match status" value="1"/>
</dbReference>
<dbReference type="InterPro" id="IPR035959">
    <property type="entry name" value="RutC-like_sf"/>
</dbReference>
<gene>
    <name evidence="1" type="ORF">OIDMADRAFT_61309</name>
</gene>
<evidence type="ECO:0000313" key="2">
    <source>
        <dbReference type="Proteomes" id="UP000054321"/>
    </source>
</evidence>
<proteinExistence type="predicted"/>
<reference evidence="2" key="2">
    <citation type="submission" date="2015-01" db="EMBL/GenBank/DDBJ databases">
        <title>Evolutionary Origins and Diversification of the Mycorrhizal Mutualists.</title>
        <authorList>
            <consortium name="DOE Joint Genome Institute"/>
            <consortium name="Mycorrhizal Genomics Consortium"/>
            <person name="Kohler A."/>
            <person name="Kuo A."/>
            <person name="Nagy L.G."/>
            <person name="Floudas D."/>
            <person name="Copeland A."/>
            <person name="Barry K.W."/>
            <person name="Cichocki N."/>
            <person name="Veneault-Fourrey C."/>
            <person name="LaButti K."/>
            <person name="Lindquist E.A."/>
            <person name="Lipzen A."/>
            <person name="Lundell T."/>
            <person name="Morin E."/>
            <person name="Murat C."/>
            <person name="Riley R."/>
            <person name="Ohm R."/>
            <person name="Sun H."/>
            <person name="Tunlid A."/>
            <person name="Henrissat B."/>
            <person name="Grigoriev I.V."/>
            <person name="Hibbett D.S."/>
            <person name="Martin F."/>
        </authorList>
    </citation>
    <scope>NUCLEOTIDE SEQUENCE [LARGE SCALE GENOMIC DNA]</scope>
    <source>
        <strain evidence="2">Zn</strain>
    </source>
</reference>
<dbReference type="OrthoDB" id="309640at2759"/>
<protein>
    <submittedName>
        <fullName evidence="1">Uncharacterized protein</fullName>
    </submittedName>
</protein>
<reference evidence="1 2" key="1">
    <citation type="submission" date="2014-04" db="EMBL/GenBank/DDBJ databases">
        <authorList>
            <consortium name="DOE Joint Genome Institute"/>
            <person name="Kuo A."/>
            <person name="Martino E."/>
            <person name="Perotto S."/>
            <person name="Kohler A."/>
            <person name="Nagy L.G."/>
            <person name="Floudas D."/>
            <person name="Copeland A."/>
            <person name="Barry K.W."/>
            <person name="Cichocki N."/>
            <person name="Veneault-Fourrey C."/>
            <person name="LaButti K."/>
            <person name="Lindquist E.A."/>
            <person name="Lipzen A."/>
            <person name="Lundell T."/>
            <person name="Morin E."/>
            <person name="Murat C."/>
            <person name="Sun H."/>
            <person name="Tunlid A."/>
            <person name="Henrissat B."/>
            <person name="Grigoriev I.V."/>
            <person name="Hibbett D.S."/>
            <person name="Martin F."/>
            <person name="Nordberg H.P."/>
            <person name="Cantor M.N."/>
            <person name="Hua S.X."/>
        </authorList>
    </citation>
    <scope>NUCLEOTIDE SEQUENCE [LARGE SCALE GENOMIC DNA]</scope>
    <source>
        <strain evidence="1 2">Zn</strain>
    </source>
</reference>
<keyword evidence="2" id="KW-1185">Reference proteome</keyword>
<dbReference type="Gene3D" id="3.30.1330.40">
    <property type="entry name" value="RutC-like"/>
    <property type="match status" value="1"/>
</dbReference>
<organism evidence="1 2">
    <name type="scientific">Oidiodendron maius (strain Zn)</name>
    <dbReference type="NCBI Taxonomy" id="913774"/>
    <lineage>
        <taxon>Eukaryota</taxon>
        <taxon>Fungi</taxon>
        <taxon>Dikarya</taxon>
        <taxon>Ascomycota</taxon>
        <taxon>Pezizomycotina</taxon>
        <taxon>Leotiomycetes</taxon>
        <taxon>Leotiomycetes incertae sedis</taxon>
        <taxon>Myxotrichaceae</taxon>
        <taxon>Oidiodendron</taxon>
    </lineage>
</organism>
<dbReference type="HOGENOM" id="CLU_1855353_0_0_1"/>
<sequence length="133" mass="14717">MTAKYFQVPGLLGEYYQQTGFSHAVVLPPGAQLVIASGQPGFNSEARMPDSAAEQIESTFNNCDLALKVAGVTEGLGKAHRIRCFLTDVSMEPLLMEIWRRRWPEHRPTWMTVGTNALCGKGMVVEIQAESYL</sequence>
<dbReference type="SUPFAM" id="SSF55298">
    <property type="entry name" value="YjgF-like"/>
    <property type="match status" value="1"/>
</dbReference>
<name>A0A0C3CVF5_OIDMZ</name>
<dbReference type="Proteomes" id="UP000054321">
    <property type="component" value="Unassembled WGS sequence"/>
</dbReference>
<dbReference type="EMBL" id="KN832893">
    <property type="protein sequence ID" value="KIM93667.1"/>
    <property type="molecule type" value="Genomic_DNA"/>
</dbReference>
<dbReference type="AlphaFoldDB" id="A0A0C3CVF5"/>